<evidence type="ECO:0000256" key="6">
    <source>
        <dbReference type="SAM" id="MobiDB-lite"/>
    </source>
</evidence>
<evidence type="ECO:0000259" key="7">
    <source>
        <dbReference type="Pfam" id="PF00155"/>
    </source>
</evidence>
<dbReference type="KEGG" id="salc:C2138_13405"/>
<dbReference type="InterPro" id="IPR050106">
    <property type="entry name" value="HistidinolP_aminotransfase"/>
</dbReference>
<dbReference type="InterPro" id="IPR015424">
    <property type="entry name" value="PyrdxlP-dep_Trfase"/>
</dbReference>
<protein>
    <submittedName>
        <fullName evidence="8">Histidinol-phosphate transaminase</fullName>
    </submittedName>
</protein>
<keyword evidence="9" id="KW-1185">Reference proteome</keyword>
<dbReference type="AlphaFoldDB" id="A0A2U1T1X5"/>
<dbReference type="OrthoDB" id="9809616at2"/>
<evidence type="ECO:0000256" key="1">
    <source>
        <dbReference type="ARBA" id="ARBA00001933"/>
    </source>
</evidence>
<organism evidence="8 9">
    <name type="scientific">Homoserinimonas hongtaonis</name>
    <dbReference type="NCBI Taxonomy" id="2079791"/>
    <lineage>
        <taxon>Bacteria</taxon>
        <taxon>Bacillati</taxon>
        <taxon>Actinomycetota</taxon>
        <taxon>Actinomycetes</taxon>
        <taxon>Micrococcales</taxon>
        <taxon>Microbacteriaceae</taxon>
        <taxon>Homoserinimonas</taxon>
    </lineage>
</organism>
<dbReference type="Proteomes" id="UP000244978">
    <property type="component" value="Unassembled WGS sequence"/>
</dbReference>
<gene>
    <name evidence="8" type="ORF">DF220_08455</name>
</gene>
<dbReference type="InterPro" id="IPR015422">
    <property type="entry name" value="PyrdxlP-dep_Trfase_small"/>
</dbReference>
<accession>A0A2U1T1X5</accession>
<dbReference type="PANTHER" id="PTHR43643">
    <property type="entry name" value="HISTIDINOL-PHOSPHATE AMINOTRANSFERASE 2"/>
    <property type="match status" value="1"/>
</dbReference>
<keyword evidence="4 5" id="KW-0663">Pyridoxal phosphate</keyword>
<dbReference type="EMBL" id="QEEX01000001">
    <property type="protein sequence ID" value="PWB97858.1"/>
    <property type="molecule type" value="Genomic_DNA"/>
</dbReference>
<dbReference type="Gene3D" id="3.90.1150.10">
    <property type="entry name" value="Aspartate Aminotransferase, domain 1"/>
    <property type="match status" value="1"/>
</dbReference>
<comment type="cofactor">
    <cofactor evidence="1 5">
        <name>pyridoxal 5'-phosphate</name>
        <dbReference type="ChEBI" id="CHEBI:597326"/>
    </cofactor>
</comment>
<name>A0A2U1T1X5_9MICO</name>
<dbReference type="InterPro" id="IPR024892">
    <property type="entry name" value="ArAT"/>
</dbReference>
<dbReference type="GO" id="GO:0030170">
    <property type="term" value="F:pyridoxal phosphate binding"/>
    <property type="evidence" value="ECO:0007669"/>
    <property type="project" value="InterPro"/>
</dbReference>
<dbReference type="GO" id="GO:0008483">
    <property type="term" value="F:transaminase activity"/>
    <property type="evidence" value="ECO:0007669"/>
    <property type="project" value="UniProtKB-KW"/>
</dbReference>
<proteinExistence type="inferred from homology"/>
<reference evidence="9" key="1">
    <citation type="submission" date="2018-04" db="EMBL/GenBank/DDBJ databases">
        <authorList>
            <person name="Liu S."/>
            <person name="Wang Z."/>
            <person name="Li J."/>
        </authorList>
    </citation>
    <scope>NUCLEOTIDE SEQUENCE [LARGE SCALE GENOMIC DNA]</scope>
    <source>
        <strain evidence="9">S1194</strain>
    </source>
</reference>
<keyword evidence="2" id="KW-0032">Aminotransferase</keyword>
<evidence type="ECO:0000256" key="4">
    <source>
        <dbReference type="ARBA" id="ARBA00022898"/>
    </source>
</evidence>
<dbReference type="InterPro" id="IPR001917">
    <property type="entry name" value="Aminotrans_II_pyridoxalP_BS"/>
</dbReference>
<dbReference type="InterPro" id="IPR004839">
    <property type="entry name" value="Aminotransferase_I/II_large"/>
</dbReference>
<evidence type="ECO:0000313" key="9">
    <source>
        <dbReference type="Proteomes" id="UP000244978"/>
    </source>
</evidence>
<dbReference type="CDD" id="cd00609">
    <property type="entry name" value="AAT_like"/>
    <property type="match status" value="1"/>
</dbReference>
<keyword evidence="3" id="KW-0808">Transferase</keyword>
<feature type="domain" description="Aminotransferase class I/classII large" evidence="7">
    <location>
        <begin position="45"/>
        <end position="362"/>
    </location>
</feature>
<dbReference type="RefSeq" id="WP_108518578.1">
    <property type="nucleotide sequence ID" value="NZ_CP026951.1"/>
</dbReference>
<evidence type="ECO:0000256" key="5">
    <source>
        <dbReference type="RuleBase" id="RU003693"/>
    </source>
</evidence>
<evidence type="ECO:0000313" key="8">
    <source>
        <dbReference type="EMBL" id="PWB97858.1"/>
    </source>
</evidence>
<evidence type="ECO:0000256" key="3">
    <source>
        <dbReference type="ARBA" id="ARBA00022679"/>
    </source>
</evidence>
<evidence type="ECO:0000256" key="2">
    <source>
        <dbReference type="ARBA" id="ARBA00022576"/>
    </source>
</evidence>
<dbReference type="NCBIfam" id="NF002878">
    <property type="entry name" value="PRK03321.1"/>
    <property type="match status" value="1"/>
</dbReference>
<dbReference type="PANTHER" id="PTHR43643:SF3">
    <property type="entry name" value="HISTIDINOL-PHOSPHATE AMINOTRANSFERASE"/>
    <property type="match status" value="1"/>
</dbReference>
<dbReference type="Pfam" id="PF00155">
    <property type="entry name" value="Aminotran_1_2"/>
    <property type="match status" value="1"/>
</dbReference>
<sequence length="380" mass="40335">MQQTPASINKVGRVSPATEPPVRIRPEILQSVAYQQGKQAPAEAFKLSSNENPYPTHPAVMAAIASATPNRYPDALATELRELLAERYGVAVDEVHVGAGSVSILAQLISAVAGPGDEVLFSWRSFEAYPGLVTVAGATSVMVPNRADAGHDIDAMIAAVTPRTRAIIVCSPNNPTGTIVTRAEFERLMAAVPSDVLVMLDEAYIEFTRDEDAVRGTDYLGTHANLVVLRTFSKAYGLAGVRIGYALGNSAILAAARTAAIPLSVTEAAQRGAVAALHYEAEIMELVDTIVERRDSVWHSMRELGLEVPQPHGNFVWFAAPGRAAEVAEVFLTHGIVARALGNDGVRVTVGEAESVDKLLKASAEVVGMLPTAPHMTALD</sequence>
<dbReference type="Gene3D" id="3.40.640.10">
    <property type="entry name" value="Type I PLP-dependent aspartate aminotransferase-like (Major domain)"/>
    <property type="match status" value="1"/>
</dbReference>
<dbReference type="InterPro" id="IPR015421">
    <property type="entry name" value="PyrdxlP-dep_Trfase_major"/>
</dbReference>
<dbReference type="PROSITE" id="PS00599">
    <property type="entry name" value="AA_TRANSFER_CLASS_2"/>
    <property type="match status" value="1"/>
</dbReference>
<feature type="region of interest" description="Disordered" evidence="6">
    <location>
        <begin position="1"/>
        <end position="20"/>
    </location>
</feature>
<dbReference type="SUPFAM" id="SSF53383">
    <property type="entry name" value="PLP-dependent transferases"/>
    <property type="match status" value="1"/>
</dbReference>
<comment type="caution">
    <text evidence="8">The sequence shown here is derived from an EMBL/GenBank/DDBJ whole genome shotgun (WGS) entry which is preliminary data.</text>
</comment>
<comment type="similarity">
    <text evidence="5">Belongs to the class-II pyridoxal-phosphate-dependent aminotransferase family.</text>
</comment>